<evidence type="ECO:0000313" key="2">
    <source>
        <dbReference type="Proteomes" id="UP000623467"/>
    </source>
</evidence>
<dbReference type="EMBL" id="JACAZH010000002">
    <property type="protein sequence ID" value="KAF7375705.1"/>
    <property type="molecule type" value="Genomic_DNA"/>
</dbReference>
<comment type="caution">
    <text evidence="1">The sequence shown here is derived from an EMBL/GenBank/DDBJ whole genome shotgun (WGS) entry which is preliminary data.</text>
</comment>
<keyword evidence="2" id="KW-1185">Reference proteome</keyword>
<sequence length="436" mass="49364">MSAFETLDQLYIAILSSAPRQSQLIQILCAVVHFQLTVGDIDQLFGLEEGETRLLLRALHSVLNVPPDDKDKIFSHHASFVEFLGNLDRSSNFCVGTLDCQRSLALSLLQFYAGPFERSELHVFRHLISFIVSLPPSAELFPLIGSINPEYIFDGAANLYNGELASIASWLKKSPSTPTDVIQLWEDYVFIFDLFIEGRLPKGLSVRHVVSPSPELVRVLVSLQVLFHPLEKLPATLDLTWTDLRTTLCSLRPKLVGDIHALPICQPQAAHSWAARDLALHLIRKMVKNHIDTKVNSVAAPHAVLLYSGHSFFSTLEAYTRSQYDLGRDISLLVRLSPPCLVLYRELWSIPPSVIWSSRPSGYKLIHHVSKWLESFPDSTMELITFWKQAADPAPWHLSPFNTGPIFWEDQWCLRVKDYNAMIARLHLPSNLRFPL</sequence>
<dbReference type="Proteomes" id="UP000623467">
    <property type="component" value="Unassembled WGS sequence"/>
</dbReference>
<proteinExistence type="predicted"/>
<gene>
    <name evidence="1" type="ORF">MSAN_00460000</name>
</gene>
<evidence type="ECO:0000313" key="1">
    <source>
        <dbReference type="EMBL" id="KAF7375705.1"/>
    </source>
</evidence>
<accession>A0A8H6ZAW3</accession>
<reference evidence="1" key="1">
    <citation type="submission" date="2020-05" db="EMBL/GenBank/DDBJ databases">
        <title>Mycena genomes resolve the evolution of fungal bioluminescence.</title>
        <authorList>
            <person name="Tsai I.J."/>
        </authorList>
    </citation>
    <scope>NUCLEOTIDE SEQUENCE</scope>
    <source>
        <strain evidence="1">160909Yilan</strain>
    </source>
</reference>
<organism evidence="1 2">
    <name type="scientific">Mycena sanguinolenta</name>
    <dbReference type="NCBI Taxonomy" id="230812"/>
    <lineage>
        <taxon>Eukaryota</taxon>
        <taxon>Fungi</taxon>
        <taxon>Dikarya</taxon>
        <taxon>Basidiomycota</taxon>
        <taxon>Agaricomycotina</taxon>
        <taxon>Agaricomycetes</taxon>
        <taxon>Agaricomycetidae</taxon>
        <taxon>Agaricales</taxon>
        <taxon>Marasmiineae</taxon>
        <taxon>Mycenaceae</taxon>
        <taxon>Mycena</taxon>
    </lineage>
</organism>
<dbReference type="AlphaFoldDB" id="A0A8H6ZAW3"/>
<name>A0A8H6ZAW3_9AGAR</name>
<protein>
    <submittedName>
        <fullName evidence="1">Uncharacterized protein</fullName>
    </submittedName>
</protein>